<accession>G9MZA2</accession>
<comment type="caution">
    <text evidence="2">The sequence shown here is derived from an EMBL/GenBank/DDBJ whole genome shotgun (WGS) entry which is preliminary data.</text>
</comment>
<dbReference type="eggNOG" id="ENOG502T38A">
    <property type="taxonomic scope" value="Eukaryota"/>
</dbReference>
<sequence>MEDIQDPCRHIFGPSPPPPRVTWTTEKKLEREDIMNEMQPLLLRLRGKWTEELAADIAATLTPQKLQVMEPQAKGLLSGWIYQQDDRKYVQWLNDAEEDRTSITWVDEAIIPGPEYWSCTLLMICQMNELDEAVEKLTPEQKPLFKVPLMMIRGFIECVEWHRQQRKLLPQMDFQTMQRLIHFEDGK</sequence>
<name>G9MZA2_HYPVG</name>
<dbReference type="HOGENOM" id="CLU_1447882_0_0_1"/>
<dbReference type="AlphaFoldDB" id="G9MZA2"/>
<keyword evidence="3" id="KW-1185">Reference proteome</keyword>
<feature type="region of interest" description="Disordered" evidence="1">
    <location>
        <begin position="1"/>
        <end position="23"/>
    </location>
</feature>
<dbReference type="OMA" id="HDETTIV"/>
<dbReference type="GeneID" id="25790223"/>
<dbReference type="InParanoid" id="G9MZA2"/>
<evidence type="ECO:0000256" key="1">
    <source>
        <dbReference type="SAM" id="MobiDB-lite"/>
    </source>
</evidence>
<organism evidence="2 3">
    <name type="scientific">Hypocrea virens (strain Gv29-8 / FGSC 10586)</name>
    <name type="common">Gliocladium virens</name>
    <name type="synonym">Trichoderma virens</name>
    <dbReference type="NCBI Taxonomy" id="413071"/>
    <lineage>
        <taxon>Eukaryota</taxon>
        <taxon>Fungi</taxon>
        <taxon>Dikarya</taxon>
        <taxon>Ascomycota</taxon>
        <taxon>Pezizomycotina</taxon>
        <taxon>Sordariomycetes</taxon>
        <taxon>Hypocreomycetidae</taxon>
        <taxon>Hypocreales</taxon>
        <taxon>Hypocreaceae</taxon>
        <taxon>Trichoderma</taxon>
    </lineage>
</organism>
<reference evidence="2 3" key="1">
    <citation type="journal article" date="2011" name="Genome Biol.">
        <title>Comparative genome sequence analysis underscores mycoparasitism as the ancestral life style of Trichoderma.</title>
        <authorList>
            <person name="Kubicek C.P."/>
            <person name="Herrera-Estrella A."/>
            <person name="Seidl-Seiboth V."/>
            <person name="Martinez D.A."/>
            <person name="Druzhinina I.S."/>
            <person name="Thon M."/>
            <person name="Zeilinger S."/>
            <person name="Casas-Flores S."/>
            <person name="Horwitz B.A."/>
            <person name="Mukherjee P.K."/>
            <person name="Mukherjee M."/>
            <person name="Kredics L."/>
            <person name="Alcaraz L.D."/>
            <person name="Aerts A."/>
            <person name="Antal Z."/>
            <person name="Atanasova L."/>
            <person name="Cervantes-Badillo M.G."/>
            <person name="Challacombe J."/>
            <person name="Chertkov O."/>
            <person name="McCluskey K."/>
            <person name="Coulpier F."/>
            <person name="Deshpande N."/>
            <person name="von Doehren H."/>
            <person name="Ebbole D.J."/>
            <person name="Esquivel-Naranjo E.U."/>
            <person name="Fekete E."/>
            <person name="Flipphi M."/>
            <person name="Glaser F."/>
            <person name="Gomez-Rodriguez E.Y."/>
            <person name="Gruber S."/>
            <person name="Han C."/>
            <person name="Henrissat B."/>
            <person name="Hermosa R."/>
            <person name="Hernandez-Onate M."/>
            <person name="Karaffa L."/>
            <person name="Kosti I."/>
            <person name="Le Crom S."/>
            <person name="Lindquist E."/>
            <person name="Lucas S."/>
            <person name="Luebeck M."/>
            <person name="Luebeck P.S."/>
            <person name="Margeot A."/>
            <person name="Metz B."/>
            <person name="Misra M."/>
            <person name="Nevalainen H."/>
            <person name="Omann M."/>
            <person name="Packer N."/>
            <person name="Perrone G."/>
            <person name="Uresti-Rivera E.E."/>
            <person name="Salamov A."/>
            <person name="Schmoll M."/>
            <person name="Seiboth B."/>
            <person name="Shapiro H."/>
            <person name="Sukno S."/>
            <person name="Tamayo-Ramos J.A."/>
            <person name="Tisch D."/>
            <person name="Wiest A."/>
            <person name="Wilkinson H.H."/>
            <person name="Zhang M."/>
            <person name="Coutinho P.M."/>
            <person name="Kenerley C.M."/>
            <person name="Monte E."/>
            <person name="Baker S.E."/>
            <person name="Grigoriev I.V."/>
        </authorList>
    </citation>
    <scope>NUCLEOTIDE SEQUENCE [LARGE SCALE GENOMIC DNA]</scope>
    <source>
        <strain evidence="3">Gv29-8 / FGSC 10586</strain>
    </source>
</reference>
<dbReference type="VEuPathDB" id="FungiDB:TRIVIDRAFT_203051"/>
<proteinExistence type="predicted"/>
<evidence type="ECO:0000313" key="3">
    <source>
        <dbReference type="Proteomes" id="UP000007115"/>
    </source>
</evidence>
<protein>
    <submittedName>
        <fullName evidence="2">Uncharacterized protein</fullName>
    </submittedName>
</protein>
<dbReference type="EMBL" id="ABDF02000080">
    <property type="protein sequence ID" value="EHK20428.1"/>
    <property type="molecule type" value="Genomic_DNA"/>
</dbReference>
<dbReference type="OrthoDB" id="4880172at2759"/>
<gene>
    <name evidence="2" type="ORF">TRIVIDRAFT_203051</name>
</gene>
<evidence type="ECO:0000313" key="2">
    <source>
        <dbReference type="EMBL" id="EHK20428.1"/>
    </source>
</evidence>
<dbReference type="RefSeq" id="XP_013954621.1">
    <property type="nucleotide sequence ID" value="XM_014099146.1"/>
</dbReference>
<dbReference type="Proteomes" id="UP000007115">
    <property type="component" value="Unassembled WGS sequence"/>
</dbReference>